<evidence type="ECO:0000313" key="2">
    <source>
        <dbReference type="EMBL" id="MBL1104931.1"/>
    </source>
</evidence>
<comment type="caution">
    <text evidence="2">The sequence shown here is derived from an EMBL/GenBank/DDBJ whole genome shotgun (WGS) entry which is preliminary data.</text>
</comment>
<protein>
    <recommendedName>
        <fullName evidence="4">DUF4760 domain-containing protein</fullName>
    </recommendedName>
</protein>
<keyword evidence="1" id="KW-0472">Membrane</keyword>
<accession>A0ABS1NXV7</accession>
<evidence type="ECO:0008006" key="4">
    <source>
        <dbReference type="Google" id="ProtNLM"/>
    </source>
</evidence>
<keyword evidence="3" id="KW-1185">Reference proteome</keyword>
<evidence type="ECO:0000256" key="1">
    <source>
        <dbReference type="SAM" id="Phobius"/>
    </source>
</evidence>
<sequence>MPQVITAAYVWDTWWFGVAAISQAVVAGGVLLGLVGLKQARKLRIRGYEDRFEERYQALMERLSLAALRGATQDPPPAELTERDQKAVRSYFRLCETQLNMRAEGWVTDATWDLWEHGITDRMSHWPFTRVWNEILADPLAGHLYARLREFKAGVTDPCTLSDFRRWWRGLTGKSRR</sequence>
<reference evidence="2 3" key="1">
    <citation type="submission" date="2021-01" db="EMBL/GenBank/DDBJ databases">
        <title>WGS of actinomycetes isolated from Thailand.</title>
        <authorList>
            <person name="Thawai C."/>
        </authorList>
    </citation>
    <scope>NUCLEOTIDE SEQUENCE [LARGE SCALE GENOMIC DNA]</scope>
    <source>
        <strain evidence="2 3">CH5-8</strain>
    </source>
</reference>
<evidence type="ECO:0000313" key="3">
    <source>
        <dbReference type="Proteomes" id="UP000621386"/>
    </source>
</evidence>
<gene>
    <name evidence="2" type="ORF">JK361_10045</name>
</gene>
<feature type="transmembrane region" description="Helical" evidence="1">
    <location>
        <begin position="14"/>
        <end position="37"/>
    </location>
</feature>
<keyword evidence="1" id="KW-0812">Transmembrane</keyword>
<organism evidence="2 3">
    <name type="scientific">Streptomyces musisoli</name>
    <dbReference type="NCBI Taxonomy" id="2802280"/>
    <lineage>
        <taxon>Bacteria</taxon>
        <taxon>Bacillati</taxon>
        <taxon>Actinomycetota</taxon>
        <taxon>Actinomycetes</taxon>
        <taxon>Kitasatosporales</taxon>
        <taxon>Streptomycetaceae</taxon>
        <taxon>Streptomyces</taxon>
    </lineage>
</organism>
<dbReference type="Proteomes" id="UP000621386">
    <property type="component" value="Unassembled WGS sequence"/>
</dbReference>
<dbReference type="RefSeq" id="WP_201815370.1">
    <property type="nucleotide sequence ID" value="NZ_JAERRH010000003.1"/>
</dbReference>
<proteinExistence type="predicted"/>
<dbReference type="EMBL" id="JAERRH010000003">
    <property type="protein sequence ID" value="MBL1104931.1"/>
    <property type="molecule type" value="Genomic_DNA"/>
</dbReference>
<keyword evidence="1" id="KW-1133">Transmembrane helix</keyword>
<name>A0ABS1NXV7_9ACTN</name>